<dbReference type="InterPro" id="IPR000504">
    <property type="entry name" value="RRM_dom"/>
</dbReference>
<dbReference type="STRING" id="1344416.A0A139AAA4"/>
<dbReference type="GO" id="GO:0005737">
    <property type="term" value="C:cytoplasm"/>
    <property type="evidence" value="ECO:0007669"/>
    <property type="project" value="TreeGrafter"/>
</dbReference>
<dbReference type="Pfam" id="PF00076">
    <property type="entry name" value="RRM_1"/>
    <property type="match status" value="2"/>
</dbReference>
<evidence type="ECO:0000313" key="5">
    <source>
        <dbReference type="EMBL" id="KXS13726.1"/>
    </source>
</evidence>
<proteinExistence type="predicted"/>
<dbReference type="InterPro" id="IPR050374">
    <property type="entry name" value="RRT5_SRSF_SR"/>
</dbReference>
<dbReference type="GO" id="GO:1990904">
    <property type="term" value="C:ribonucleoprotein complex"/>
    <property type="evidence" value="ECO:0007669"/>
    <property type="project" value="TreeGrafter"/>
</dbReference>
<accession>A0A139AAA4</accession>
<evidence type="ECO:0000256" key="1">
    <source>
        <dbReference type="ARBA" id="ARBA00022884"/>
    </source>
</evidence>
<feature type="domain" description="RRM" evidence="4">
    <location>
        <begin position="231"/>
        <end position="308"/>
    </location>
</feature>
<dbReference type="SMART" id="SM00360">
    <property type="entry name" value="RRM"/>
    <property type="match status" value="2"/>
</dbReference>
<feature type="compositionally biased region" description="Gly residues" evidence="3">
    <location>
        <begin position="201"/>
        <end position="223"/>
    </location>
</feature>
<dbReference type="InterPro" id="IPR012677">
    <property type="entry name" value="Nucleotide-bd_a/b_plait_sf"/>
</dbReference>
<dbReference type="EMBL" id="KQ965775">
    <property type="protein sequence ID" value="KXS13726.1"/>
    <property type="molecule type" value="Genomic_DNA"/>
</dbReference>
<keyword evidence="1 2" id="KW-0694">RNA-binding</keyword>
<dbReference type="GO" id="GO:0003729">
    <property type="term" value="F:mRNA binding"/>
    <property type="evidence" value="ECO:0007669"/>
    <property type="project" value="TreeGrafter"/>
</dbReference>
<evidence type="ECO:0000313" key="6">
    <source>
        <dbReference type="Proteomes" id="UP000070544"/>
    </source>
</evidence>
<keyword evidence="6" id="KW-1185">Reference proteome</keyword>
<gene>
    <name evidence="5" type="ORF">M427DRAFT_362759</name>
</gene>
<feature type="compositionally biased region" description="Gly residues" evidence="3">
    <location>
        <begin position="82"/>
        <end position="93"/>
    </location>
</feature>
<organism evidence="5 6">
    <name type="scientific">Gonapodya prolifera (strain JEL478)</name>
    <name type="common">Monoblepharis prolifera</name>
    <dbReference type="NCBI Taxonomy" id="1344416"/>
    <lineage>
        <taxon>Eukaryota</taxon>
        <taxon>Fungi</taxon>
        <taxon>Fungi incertae sedis</taxon>
        <taxon>Chytridiomycota</taxon>
        <taxon>Chytridiomycota incertae sedis</taxon>
        <taxon>Monoblepharidomycetes</taxon>
        <taxon>Monoblepharidales</taxon>
        <taxon>Gonapodyaceae</taxon>
        <taxon>Gonapodya</taxon>
    </lineage>
</organism>
<reference evidence="5 6" key="1">
    <citation type="journal article" date="2015" name="Genome Biol. Evol.">
        <title>Phylogenomic analyses indicate that early fungi evolved digesting cell walls of algal ancestors of land plants.</title>
        <authorList>
            <person name="Chang Y."/>
            <person name="Wang S."/>
            <person name="Sekimoto S."/>
            <person name="Aerts A.L."/>
            <person name="Choi C."/>
            <person name="Clum A."/>
            <person name="LaButti K.M."/>
            <person name="Lindquist E.A."/>
            <person name="Yee Ngan C."/>
            <person name="Ohm R.A."/>
            <person name="Salamov A.A."/>
            <person name="Grigoriev I.V."/>
            <person name="Spatafora J.W."/>
            <person name="Berbee M.L."/>
        </authorList>
    </citation>
    <scope>NUCLEOTIDE SEQUENCE [LARGE SCALE GENOMIC DNA]</scope>
    <source>
        <strain evidence="5 6">JEL478</strain>
    </source>
</reference>
<protein>
    <submittedName>
        <fullName evidence="5">RNA-binding domain-containing protein</fullName>
    </submittedName>
</protein>
<sequence>MSAFYEASRDPRYPDGPDTTRRPSESPERDRYKLDPDPRDDYRETRDDFPREDYGEADAHHPGGGPDRGAGPRGKDWRAAPYGGGRGGGGGSGYEWDPEKKDSRVYVGNLSYEVRNEDLKEFLTKAGPVVHAEVLMNPSGRSKGCGVAEFETPEDAQRAIRELAEQNLMGRKVFVREDRETGATFYRGPDGTSRPPRGPPRGRGGYGRGGYGGGSGGGRGGPVDEGDPTGRQVYIVNLPYIIAWQDLKDLFRQAGGVVRADVHVGPDGRSKGTGSVLYETEDEARRAVSLFDKYEWHGRLLEVREVGVAYGWKGGRGG</sequence>
<dbReference type="InterPro" id="IPR035979">
    <property type="entry name" value="RBD_domain_sf"/>
</dbReference>
<feature type="domain" description="RRM" evidence="4">
    <location>
        <begin position="103"/>
        <end position="180"/>
    </location>
</feature>
<dbReference type="PROSITE" id="PS50102">
    <property type="entry name" value="RRM"/>
    <property type="match status" value="2"/>
</dbReference>
<feature type="region of interest" description="Disordered" evidence="3">
    <location>
        <begin position="1"/>
        <end position="100"/>
    </location>
</feature>
<dbReference type="PANTHER" id="PTHR23003">
    <property type="entry name" value="RNA RECOGNITION MOTIF RRM DOMAIN CONTAINING PROTEIN"/>
    <property type="match status" value="1"/>
</dbReference>
<feature type="region of interest" description="Disordered" evidence="3">
    <location>
        <begin position="181"/>
        <end position="226"/>
    </location>
</feature>
<dbReference type="Proteomes" id="UP000070544">
    <property type="component" value="Unassembled WGS sequence"/>
</dbReference>
<dbReference type="AlphaFoldDB" id="A0A139AAA4"/>
<evidence type="ECO:0000256" key="2">
    <source>
        <dbReference type="PROSITE-ProRule" id="PRU00176"/>
    </source>
</evidence>
<dbReference type="SUPFAM" id="SSF54928">
    <property type="entry name" value="RNA-binding domain, RBD"/>
    <property type="match status" value="1"/>
</dbReference>
<evidence type="ECO:0000259" key="4">
    <source>
        <dbReference type="PROSITE" id="PS50102"/>
    </source>
</evidence>
<dbReference type="CDD" id="cd00590">
    <property type="entry name" value="RRM_SF"/>
    <property type="match status" value="1"/>
</dbReference>
<feature type="compositionally biased region" description="Basic and acidic residues" evidence="3">
    <location>
        <begin position="7"/>
        <end position="61"/>
    </location>
</feature>
<name>A0A139AAA4_GONPJ</name>
<dbReference type="GO" id="GO:0005634">
    <property type="term" value="C:nucleus"/>
    <property type="evidence" value="ECO:0007669"/>
    <property type="project" value="TreeGrafter"/>
</dbReference>
<dbReference type="PANTHER" id="PTHR23003:SF3">
    <property type="entry name" value="FI21236P1-RELATED"/>
    <property type="match status" value="1"/>
</dbReference>
<evidence type="ECO:0000256" key="3">
    <source>
        <dbReference type="SAM" id="MobiDB-lite"/>
    </source>
</evidence>
<dbReference type="OrthoDB" id="1049195at2759"/>
<feature type="compositionally biased region" description="Gly residues" evidence="3">
    <location>
        <begin position="62"/>
        <end position="72"/>
    </location>
</feature>
<dbReference type="Gene3D" id="3.30.70.330">
    <property type="match status" value="2"/>
</dbReference>